<dbReference type="InterPro" id="IPR001437">
    <property type="entry name" value="Tscrpt_elong_fac_GreA/B_C"/>
</dbReference>
<dbReference type="InterPro" id="IPR036953">
    <property type="entry name" value="GreA/GreB_C_sf"/>
</dbReference>
<dbReference type="SUPFAM" id="SSF46557">
    <property type="entry name" value="GreA transcript cleavage protein, N-terminal domain"/>
    <property type="match status" value="1"/>
</dbReference>
<dbReference type="NCBIfam" id="NF001263">
    <property type="entry name" value="PRK00226.1-4"/>
    <property type="match status" value="1"/>
</dbReference>
<keyword evidence="12" id="KW-0648">Protein biosynthesis</keyword>
<dbReference type="InterPro" id="IPR006359">
    <property type="entry name" value="Tscrpt_elong_fac_GreA"/>
</dbReference>
<proteinExistence type="inferred from homology"/>
<evidence type="ECO:0000256" key="4">
    <source>
        <dbReference type="ARBA" id="ARBA00023125"/>
    </source>
</evidence>
<protein>
    <recommendedName>
        <fullName evidence="2 8">Transcription elongation factor GreA</fullName>
    </recommendedName>
    <alternativeName>
        <fullName evidence="7 8">Transcript cleavage factor GreA</fullName>
    </alternativeName>
</protein>
<dbReference type="AlphaFoldDB" id="A0A0P6Y1F7"/>
<evidence type="ECO:0000256" key="6">
    <source>
        <dbReference type="ARBA" id="ARBA00024916"/>
    </source>
</evidence>
<dbReference type="PANTHER" id="PTHR30437">
    <property type="entry name" value="TRANSCRIPTION ELONGATION FACTOR GREA"/>
    <property type="match status" value="1"/>
</dbReference>
<evidence type="ECO:0000313" key="12">
    <source>
        <dbReference type="EMBL" id="KPL82758.1"/>
    </source>
</evidence>
<dbReference type="SUPFAM" id="SSF54534">
    <property type="entry name" value="FKBP-like"/>
    <property type="match status" value="1"/>
</dbReference>
<evidence type="ECO:0000256" key="9">
    <source>
        <dbReference type="RuleBase" id="RU000556"/>
    </source>
</evidence>
<accession>A0A0P6Y1F7</accession>
<dbReference type="InterPro" id="IPR018151">
    <property type="entry name" value="TF_GreA/GreB_CS"/>
</dbReference>
<dbReference type="PIRSF" id="PIRSF006092">
    <property type="entry name" value="GreA_GreB"/>
    <property type="match status" value="1"/>
</dbReference>
<evidence type="ECO:0000259" key="11">
    <source>
        <dbReference type="Pfam" id="PF03449"/>
    </source>
</evidence>
<evidence type="ECO:0000259" key="10">
    <source>
        <dbReference type="Pfam" id="PF01272"/>
    </source>
</evidence>
<feature type="domain" description="Transcription elongation factor GreA/GreB C-terminal" evidence="10">
    <location>
        <begin position="83"/>
        <end position="155"/>
    </location>
</feature>
<dbReference type="PATRIC" id="fig|869279.4.peg.1999"/>
<dbReference type="FunFam" id="1.10.287.180:FF:000001">
    <property type="entry name" value="Transcription elongation factor GreA"/>
    <property type="match status" value="1"/>
</dbReference>
<dbReference type="GO" id="GO:0003677">
    <property type="term" value="F:DNA binding"/>
    <property type="evidence" value="ECO:0007669"/>
    <property type="project" value="UniProtKB-UniRule"/>
</dbReference>
<dbReference type="GO" id="GO:0032784">
    <property type="term" value="P:regulation of DNA-templated transcription elongation"/>
    <property type="evidence" value="ECO:0007669"/>
    <property type="project" value="UniProtKB-UniRule"/>
</dbReference>
<dbReference type="InterPro" id="IPR036805">
    <property type="entry name" value="Tscrpt_elong_fac_GreA/B_N_sf"/>
</dbReference>
<sequence>MSDVHYLTAEGYQRLQQELEYLKTTARQQLAQRLRAAIQQGDLSENADYIAAKEEQGFIEGRIQELEQVLRNAVIIDYTEKKANEVSIGHVVTVQEGNFPPETYHLVGPKEADPLNGRISHESPIGKALLGKKVGDEVTAETPGGVIRLKILKIE</sequence>
<dbReference type="OrthoDB" id="9808774at2"/>
<evidence type="ECO:0000256" key="5">
    <source>
        <dbReference type="ARBA" id="ARBA00023163"/>
    </source>
</evidence>
<dbReference type="GO" id="GO:0006354">
    <property type="term" value="P:DNA-templated transcription elongation"/>
    <property type="evidence" value="ECO:0007669"/>
    <property type="project" value="TreeGrafter"/>
</dbReference>
<evidence type="ECO:0000256" key="7">
    <source>
        <dbReference type="ARBA" id="ARBA00030776"/>
    </source>
</evidence>
<keyword evidence="13" id="KW-1185">Reference proteome</keyword>
<keyword evidence="3 8" id="KW-0805">Transcription regulation</keyword>
<comment type="function">
    <text evidence="6 8 9">Necessary for efficient RNA polymerase transcription elongation past template-encoded arresting sites. The arresting sites in DNA have the property of trapping a certain fraction of elongating RNA polymerases that pass through, resulting in locked ternary complexes. Cleavage of the nascent transcript by cleavage factors such as GreA or GreB allows the resumption of elongation from the new 3'terminus. GreA releases sequences of 2 to 3 nucleotides.</text>
</comment>
<comment type="similarity">
    <text evidence="1 8 9">Belongs to the GreA/GreB family.</text>
</comment>
<name>A0A0P6Y1F7_9CHLR</name>
<dbReference type="GO" id="GO:0003746">
    <property type="term" value="F:translation elongation factor activity"/>
    <property type="evidence" value="ECO:0007669"/>
    <property type="project" value="UniProtKB-KW"/>
</dbReference>
<dbReference type="InterPro" id="IPR023459">
    <property type="entry name" value="Tscrpt_elong_fac_GreA/B_fam"/>
</dbReference>
<dbReference type="Pfam" id="PF01272">
    <property type="entry name" value="GreA_GreB"/>
    <property type="match status" value="1"/>
</dbReference>
<gene>
    <name evidence="8" type="primary">greA</name>
    <name evidence="12" type="ORF">SE15_11890</name>
</gene>
<evidence type="ECO:0000313" key="13">
    <source>
        <dbReference type="Proteomes" id="UP000050544"/>
    </source>
</evidence>
<evidence type="ECO:0000256" key="1">
    <source>
        <dbReference type="ARBA" id="ARBA00008213"/>
    </source>
</evidence>
<feature type="domain" description="Transcription elongation factor GreA/GreB N-terminal" evidence="11">
    <location>
        <begin position="6"/>
        <end position="75"/>
    </location>
</feature>
<dbReference type="EMBL" id="LGKO01000005">
    <property type="protein sequence ID" value="KPL82758.1"/>
    <property type="molecule type" value="Genomic_DNA"/>
</dbReference>
<dbReference type="PROSITE" id="PS00830">
    <property type="entry name" value="GREAB_2"/>
    <property type="match status" value="1"/>
</dbReference>
<keyword evidence="12" id="KW-0251">Elongation factor</keyword>
<reference evidence="12 13" key="1">
    <citation type="submission" date="2015-07" db="EMBL/GenBank/DDBJ databases">
        <title>Whole genome sequence of Thermanaerothrix daxensis DSM 23592.</title>
        <authorList>
            <person name="Hemp J."/>
            <person name="Ward L.M."/>
            <person name="Pace L.A."/>
            <person name="Fischer W.W."/>
        </authorList>
    </citation>
    <scope>NUCLEOTIDE SEQUENCE [LARGE SCALE GENOMIC DNA]</scope>
    <source>
        <strain evidence="12 13">GNS-1</strain>
    </source>
</reference>
<dbReference type="InterPro" id="IPR022691">
    <property type="entry name" value="Tscrpt_elong_fac_GreA/B_N"/>
</dbReference>
<dbReference type="Pfam" id="PF03449">
    <property type="entry name" value="GreA_GreB_N"/>
    <property type="match status" value="1"/>
</dbReference>
<dbReference type="Gene3D" id="1.10.287.180">
    <property type="entry name" value="Transcription elongation factor, GreA/GreB, N-terminal domain"/>
    <property type="match status" value="1"/>
</dbReference>
<evidence type="ECO:0000256" key="2">
    <source>
        <dbReference type="ARBA" id="ARBA00013729"/>
    </source>
</evidence>
<organism evidence="12 13">
    <name type="scientific">Thermanaerothrix daxensis</name>
    <dbReference type="NCBI Taxonomy" id="869279"/>
    <lineage>
        <taxon>Bacteria</taxon>
        <taxon>Bacillati</taxon>
        <taxon>Chloroflexota</taxon>
        <taxon>Anaerolineae</taxon>
        <taxon>Anaerolineales</taxon>
        <taxon>Anaerolineaceae</taxon>
        <taxon>Thermanaerothrix</taxon>
    </lineage>
</organism>
<dbReference type="GO" id="GO:0070063">
    <property type="term" value="F:RNA polymerase binding"/>
    <property type="evidence" value="ECO:0007669"/>
    <property type="project" value="InterPro"/>
</dbReference>
<dbReference type="HAMAP" id="MF_00105">
    <property type="entry name" value="GreA_GreB"/>
    <property type="match status" value="1"/>
</dbReference>
<keyword evidence="4 8" id="KW-0238">DNA-binding</keyword>
<evidence type="ECO:0000256" key="8">
    <source>
        <dbReference type="HAMAP-Rule" id="MF_00105"/>
    </source>
</evidence>
<dbReference type="RefSeq" id="WP_054522306.1">
    <property type="nucleotide sequence ID" value="NZ_LGKO01000005.1"/>
</dbReference>
<evidence type="ECO:0000256" key="3">
    <source>
        <dbReference type="ARBA" id="ARBA00023015"/>
    </source>
</evidence>
<keyword evidence="5 8" id="KW-0804">Transcription</keyword>
<dbReference type="Proteomes" id="UP000050544">
    <property type="component" value="Unassembled WGS sequence"/>
</dbReference>
<dbReference type="PANTHER" id="PTHR30437:SF4">
    <property type="entry name" value="TRANSCRIPTION ELONGATION FACTOR GREA"/>
    <property type="match status" value="1"/>
</dbReference>
<dbReference type="STRING" id="869279.SE15_11890"/>
<dbReference type="Gene3D" id="3.10.50.30">
    <property type="entry name" value="Transcription elongation factor, GreA/GreB, C-terminal domain"/>
    <property type="match status" value="1"/>
</dbReference>
<comment type="caution">
    <text evidence="12">The sequence shown here is derived from an EMBL/GenBank/DDBJ whole genome shotgun (WGS) entry which is preliminary data.</text>
</comment>
<dbReference type="FunFam" id="3.10.50.30:FF:000001">
    <property type="entry name" value="Transcription elongation factor GreA"/>
    <property type="match status" value="1"/>
</dbReference>
<dbReference type="PROSITE" id="PS00829">
    <property type="entry name" value="GREAB_1"/>
    <property type="match status" value="1"/>
</dbReference>
<dbReference type="InterPro" id="IPR028624">
    <property type="entry name" value="Tscrpt_elong_fac_GreA/B"/>
</dbReference>
<dbReference type="NCBIfam" id="TIGR01462">
    <property type="entry name" value="greA"/>
    <property type="match status" value="1"/>
</dbReference>